<dbReference type="AlphaFoldDB" id="A0A8J8P8P7"/>
<protein>
    <submittedName>
        <fullName evidence="1">Uncharacterized protein</fullName>
    </submittedName>
</protein>
<reference evidence="1" key="1">
    <citation type="submission" date="2019-02" db="EMBL/GenBank/DDBJ databases">
        <title>Halonotius sp. a new haloarchaeum isolated from saline soil.</title>
        <authorList>
            <person name="Duran-Viseras A."/>
            <person name="Sanchez-Porro C."/>
            <person name="Ventosa A."/>
        </authorList>
    </citation>
    <scope>NUCLEOTIDE SEQUENCE</scope>
    <source>
        <strain evidence="1">F15B</strain>
    </source>
</reference>
<dbReference type="Proteomes" id="UP000705823">
    <property type="component" value="Unassembled WGS sequence"/>
</dbReference>
<accession>A0A8J8P8P7</accession>
<proteinExistence type="predicted"/>
<gene>
    <name evidence="1" type="ORF">EGH24_07920</name>
</gene>
<dbReference type="RefSeq" id="WP_142979626.1">
    <property type="nucleotide sequence ID" value="NZ_RKLU01000003.1"/>
</dbReference>
<evidence type="ECO:0000313" key="1">
    <source>
        <dbReference type="EMBL" id="TQQ81064.1"/>
    </source>
</evidence>
<comment type="caution">
    <text evidence="1">The sequence shown here is derived from an EMBL/GenBank/DDBJ whole genome shotgun (WGS) entry which is preliminary data.</text>
</comment>
<evidence type="ECO:0000313" key="2">
    <source>
        <dbReference type="Proteomes" id="UP000705823"/>
    </source>
</evidence>
<organism evidence="1 2">
    <name type="scientific">Halonotius terrestris</name>
    <dbReference type="NCBI Taxonomy" id="2487750"/>
    <lineage>
        <taxon>Archaea</taxon>
        <taxon>Methanobacteriati</taxon>
        <taxon>Methanobacteriota</taxon>
        <taxon>Stenosarchaea group</taxon>
        <taxon>Halobacteria</taxon>
        <taxon>Halobacteriales</taxon>
        <taxon>Haloferacaceae</taxon>
        <taxon>Halonotius</taxon>
    </lineage>
</organism>
<keyword evidence="2" id="KW-1185">Reference proteome</keyword>
<name>A0A8J8P8P7_9EURY</name>
<dbReference type="EMBL" id="RKLU01000003">
    <property type="protein sequence ID" value="TQQ81064.1"/>
    <property type="molecule type" value="Genomic_DNA"/>
</dbReference>
<sequence length="220" mass="25003">MSSNVSDAIDFSSDEIYDQYQSYRKLKKPINELLDTAVKYYLQSEYEEVRDLLTSFAQSEPTAYQFVTMGSYLEISNNENNGFEQDLSDNEEVYEVLKNISEEYSVLEESLIAVYMQIFAGRINPISSYNSSVEYNETSKEPMMTYELMSGNVLIFHTKVAASVGLSLSTSLLLAASESVNKALEDDLEISEEEKEGIIMGIDVLQEEIEELREVLDETK</sequence>